<proteinExistence type="predicted"/>
<feature type="transmembrane region" description="Helical" evidence="7">
    <location>
        <begin position="164"/>
        <end position="180"/>
    </location>
</feature>
<dbReference type="Pfam" id="PF01098">
    <property type="entry name" value="FTSW_RODA_SPOVE"/>
    <property type="match status" value="1"/>
</dbReference>
<evidence type="ECO:0000313" key="9">
    <source>
        <dbReference type="Proteomes" id="UP000029052"/>
    </source>
</evidence>
<dbReference type="InterPro" id="IPR001182">
    <property type="entry name" value="FtsW/RodA"/>
</dbReference>
<reference evidence="8 9" key="1">
    <citation type="submission" date="2014-03" db="EMBL/GenBank/DDBJ databases">
        <title>Genomics of Bifidobacteria.</title>
        <authorList>
            <person name="Ventura M."/>
            <person name="Milani C."/>
            <person name="Lugli G.A."/>
        </authorList>
    </citation>
    <scope>NUCLEOTIDE SEQUENCE [LARGE SCALE GENOMIC DNA]</scope>
    <source>
        <strain evidence="8 9">LMG 11591</strain>
    </source>
</reference>
<keyword evidence="9" id="KW-1185">Reference proteome</keyword>
<dbReference type="GO" id="GO:0015648">
    <property type="term" value="F:lipid-linked peptidoglycan transporter activity"/>
    <property type="evidence" value="ECO:0007669"/>
    <property type="project" value="TreeGrafter"/>
</dbReference>
<accession>A0A087BAM9</accession>
<keyword evidence="8" id="KW-0131">Cell cycle</keyword>
<evidence type="ECO:0000256" key="2">
    <source>
        <dbReference type="ARBA" id="ARBA00022692"/>
    </source>
</evidence>
<feature type="compositionally biased region" description="Basic and acidic residues" evidence="6">
    <location>
        <begin position="449"/>
        <end position="470"/>
    </location>
</feature>
<feature type="transmembrane region" description="Helical" evidence="7">
    <location>
        <begin position="249"/>
        <end position="271"/>
    </location>
</feature>
<evidence type="ECO:0000256" key="4">
    <source>
        <dbReference type="ARBA" id="ARBA00022989"/>
    </source>
</evidence>
<feature type="transmembrane region" description="Helical" evidence="7">
    <location>
        <begin position="402"/>
        <end position="422"/>
    </location>
</feature>
<organism evidence="8 9">
    <name type="scientific">Bifidobacterium magnum</name>
    <dbReference type="NCBI Taxonomy" id="1692"/>
    <lineage>
        <taxon>Bacteria</taxon>
        <taxon>Bacillati</taxon>
        <taxon>Actinomycetota</taxon>
        <taxon>Actinomycetes</taxon>
        <taxon>Bifidobacteriales</taxon>
        <taxon>Bifidobacteriaceae</taxon>
        <taxon>Bifidobacterium</taxon>
    </lineage>
</organism>
<dbReference type="eggNOG" id="COG0772">
    <property type="taxonomic scope" value="Bacteria"/>
</dbReference>
<evidence type="ECO:0000256" key="6">
    <source>
        <dbReference type="SAM" id="MobiDB-lite"/>
    </source>
</evidence>
<dbReference type="RefSeq" id="WP_022860207.1">
    <property type="nucleotide sequence ID" value="NZ_JGZB01000004.1"/>
</dbReference>
<dbReference type="GO" id="GO:0008360">
    <property type="term" value="P:regulation of cell shape"/>
    <property type="evidence" value="ECO:0007669"/>
    <property type="project" value="UniProtKB-KW"/>
</dbReference>
<name>A0A087BAM9_9BIFI</name>
<protein>
    <submittedName>
        <fullName evidence="8">Cell division protein FtsW</fullName>
    </submittedName>
</protein>
<feature type="transmembrane region" description="Helical" evidence="7">
    <location>
        <begin position="369"/>
        <end position="396"/>
    </location>
</feature>
<evidence type="ECO:0000256" key="3">
    <source>
        <dbReference type="ARBA" id="ARBA00022960"/>
    </source>
</evidence>
<dbReference type="Proteomes" id="UP000029052">
    <property type="component" value="Unassembled WGS sequence"/>
</dbReference>
<comment type="caution">
    <text evidence="8">The sequence shown here is derived from an EMBL/GenBank/DDBJ whole genome shotgun (WGS) entry which is preliminary data.</text>
</comment>
<feature type="transmembrane region" description="Helical" evidence="7">
    <location>
        <begin position="125"/>
        <end position="144"/>
    </location>
</feature>
<dbReference type="STRING" id="1692.BMAGN_0026"/>
<dbReference type="GO" id="GO:0051301">
    <property type="term" value="P:cell division"/>
    <property type="evidence" value="ECO:0007669"/>
    <property type="project" value="UniProtKB-KW"/>
</dbReference>
<keyword evidence="3" id="KW-0133">Cell shape</keyword>
<feature type="transmembrane region" description="Helical" evidence="7">
    <location>
        <begin position="336"/>
        <end position="357"/>
    </location>
</feature>
<keyword evidence="4 7" id="KW-1133">Transmembrane helix</keyword>
<evidence type="ECO:0000313" key="8">
    <source>
        <dbReference type="EMBL" id="KFI68079.1"/>
    </source>
</evidence>
<evidence type="ECO:0000256" key="5">
    <source>
        <dbReference type="ARBA" id="ARBA00023136"/>
    </source>
</evidence>
<comment type="subcellular location">
    <subcellularLocation>
        <location evidence="1">Membrane</location>
        <topology evidence="1">Multi-pass membrane protein</topology>
    </subcellularLocation>
</comment>
<evidence type="ECO:0000256" key="1">
    <source>
        <dbReference type="ARBA" id="ARBA00004141"/>
    </source>
</evidence>
<keyword evidence="5 7" id="KW-0472">Membrane</keyword>
<dbReference type="PANTHER" id="PTHR30474">
    <property type="entry name" value="CELL CYCLE PROTEIN"/>
    <property type="match status" value="1"/>
</dbReference>
<feature type="transmembrane region" description="Helical" evidence="7">
    <location>
        <begin position="7"/>
        <end position="27"/>
    </location>
</feature>
<dbReference type="AlphaFoldDB" id="A0A087BAM9"/>
<sequence length="497" mass="53838">MARQLRYLGLLLLAIATATLGFFQMFARTAQGPGSTMLTLMVALAVLFVVSWGLTVKFQPYANQSLLACMFLLSAIGILMIARIDRENDTSVALRQLIWILLALVCYDLFIVFMRDYRVLRRFSYVSMVIGLALLLSPMIPGLGREIGGARIWIGIGSYQLQPGEFAKLFLAFFFASYLFNHRDQLAVGGKKVLGLQLPRMKDLGPIIVVWLASMGVLILQSDLGTSLMFFAMFVAMLYVATDRPSWIVIGFIAFAVGCVLAANLFAHVGYRVSAWLHPLDPAVYNRYPGGSSQLVAGLFGLAAGGLSGTGLGDGYPAITPLANSDFIFASTGEELGLVGVFAVLMMYLLIVAMGLLIAMRLKDGFGKLLASGLAFTMAFQVFTVVGGITLVIPLTGLTMPFMAAGGSSLVANYILMALLVIMSNSANKPEADISSETFQMQAINAINDRKRENESRHASASHERSDEPPMPRTSQFPQATPNNDETQVIKQGGDQS</sequence>
<dbReference type="GO" id="GO:0005886">
    <property type="term" value="C:plasma membrane"/>
    <property type="evidence" value="ECO:0007669"/>
    <property type="project" value="TreeGrafter"/>
</dbReference>
<feature type="transmembrane region" description="Helical" evidence="7">
    <location>
        <begin position="33"/>
        <end position="54"/>
    </location>
</feature>
<keyword evidence="2 7" id="KW-0812">Transmembrane</keyword>
<feature type="transmembrane region" description="Helical" evidence="7">
    <location>
        <begin position="96"/>
        <end position="113"/>
    </location>
</feature>
<feature type="region of interest" description="Disordered" evidence="6">
    <location>
        <begin position="449"/>
        <end position="497"/>
    </location>
</feature>
<dbReference type="EMBL" id="JGZB01000004">
    <property type="protein sequence ID" value="KFI68079.1"/>
    <property type="molecule type" value="Genomic_DNA"/>
</dbReference>
<keyword evidence="8" id="KW-0132">Cell division</keyword>
<feature type="transmembrane region" description="Helical" evidence="7">
    <location>
        <begin position="66"/>
        <end position="84"/>
    </location>
</feature>
<feature type="compositionally biased region" description="Polar residues" evidence="6">
    <location>
        <begin position="473"/>
        <end position="497"/>
    </location>
</feature>
<dbReference type="GO" id="GO:0032153">
    <property type="term" value="C:cell division site"/>
    <property type="evidence" value="ECO:0007669"/>
    <property type="project" value="TreeGrafter"/>
</dbReference>
<evidence type="ECO:0000256" key="7">
    <source>
        <dbReference type="SAM" id="Phobius"/>
    </source>
</evidence>
<dbReference type="PANTHER" id="PTHR30474:SF3">
    <property type="entry name" value="PEPTIDOGLYCAN GLYCOSYLTRANSFERASE RODA"/>
    <property type="match status" value="1"/>
</dbReference>
<gene>
    <name evidence="8" type="ORF">BMAGN_0026</name>
</gene>